<dbReference type="Proteomes" id="UP000094527">
    <property type="component" value="Unassembled WGS sequence"/>
</dbReference>
<evidence type="ECO:0000313" key="2">
    <source>
        <dbReference type="EMBL" id="ODM92541.1"/>
    </source>
</evidence>
<proteinExistence type="predicted"/>
<comment type="caution">
    <text evidence="2">The sequence shown here is derived from an EMBL/GenBank/DDBJ whole genome shotgun (WGS) entry which is preliminary data.</text>
</comment>
<reference evidence="2 3" key="1">
    <citation type="journal article" date="2016" name="Genome Biol. Evol.">
        <title>Gene Family Evolution Reflects Adaptation to Soil Environmental Stressors in the Genome of the Collembolan Orchesella cincta.</title>
        <authorList>
            <person name="Faddeeva-Vakhrusheva A."/>
            <person name="Derks M.F."/>
            <person name="Anvar S.Y."/>
            <person name="Agamennone V."/>
            <person name="Suring W."/>
            <person name="Smit S."/>
            <person name="van Straalen N.M."/>
            <person name="Roelofs D."/>
        </authorList>
    </citation>
    <scope>NUCLEOTIDE SEQUENCE [LARGE SCALE GENOMIC DNA]</scope>
    <source>
        <tissue evidence="2">Mixed pool</tissue>
    </source>
</reference>
<gene>
    <name evidence="2" type="ORF">Ocin01_14141</name>
</gene>
<keyword evidence="3" id="KW-1185">Reference proteome</keyword>
<evidence type="ECO:0000313" key="3">
    <source>
        <dbReference type="Proteomes" id="UP000094527"/>
    </source>
</evidence>
<feature type="region of interest" description="Disordered" evidence="1">
    <location>
        <begin position="1"/>
        <end position="35"/>
    </location>
</feature>
<sequence>MNTVEIQTRSGDQVFPPRSQATEERQSESDFSGCKVSSDKVERGETVKVIWRLENISNRCHLEAVVSSSSCIVDIGEGENKIQLRFFMKSEVNNYPRFGKGSVSRHLSLWCAVVKGGEGKHLAFALKVDQLTESFQFQQALMTEKTVIMNSKEDRQGKMIQSVFLPYFRSQIGDNGQTRNNVYLLGSVNEICFGFAVTQLKCSGEGRYDEPKGYYSMLDLYDTA</sequence>
<organism evidence="2 3">
    <name type="scientific">Orchesella cincta</name>
    <name type="common">Springtail</name>
    <name type="synonym">Podura cincta</name>
    <dbReference type="NCBI Taxonomy" id="48709"/>
    <lineage>
        <taxon>Eukaryota</taxon>
        <taxon>Metazoa</taxon>
        <taxon>Ecdysozoa</taxon>
        <taxon>Arthropoda</taxon>
        <taxon>Hexapoda</taxon>
        <taxon>Collembola</taxon>
        <taxon>Entomobryomorpha</taxon>
        <taxon>Entomobryoidea</taxon>
        <taxon>Orchesellidae</taxon>
        <taxon>Orchesellinae</taxon>
        <taxon>Orchesella</taxon>
    </lineage>
</organism>
<dbReference type="EMBL" id="LJIJ01001205">
    <property type="protein sequence ID" value="ODM92541.1"/>
    <property type="molecule type" value="Genomic_DNA"/>
</dbReference>
<name>A0A1D2MHZ7_ORCCI</name>
<dbReference type="AlphaFoldDB" id="A0A1D2MHZ7"/>
<evidence type="ECO:0000256" key="1">
    <source>
        <dbReference type="SAM" id="MobiDB-lite"/>
    </source>
</evidence>
<accession>A0A1D2MHZ7</accession>
<feature type="compositionally biased region" description="Polar residues" evidence="1">
    <location>
        <begin position="1"/>
        <end position="11"/>
    </location>
</feature>
<protein>
    <submittedName>
        <fullName evidence="2">Uncharacterized protein</fullName>
    </submittedName>
</protein>